<proteinExistence type="predicted"/>
<sequence>MQYLIEELKRRGYTGTRVISYRGIFTDPVYGDYMLCSLLIHGGKSYWKIYEKPLPESALENAGRRVVETDDPGIQNL</sequence>
<organism evidence="1 2">
    <name type="scientific">candidate division WWE3 bacterium RIFOXYA2_FULL_46_9</name>
    <dbReference type="NCBI Taxonomy" id="1802636"/>
    <lineage>
        <taxon>Bacteria</taxon>
        <taxon>Katanobacteria</taxon>
    </lineage>
</organism>
<evidence type="ECO:0000313" key="1">
    <source>
        <dbReference type="EMBL" id="OGC63239.1"/>
    </source>
</evidence>
<dbReference type="Proteomes" id="UP000176614">
    <property type="component" value="Unassembled WGS sequence"/>
</dbReference>
<name>A0A1F4W1D8_UNCKA</name>
<dbReference type="AlphaFoldDB" id="A0A1F4W1D8"/>
<accession>A0A1F4W1D8</accession>
<reference evidence="1 2" key="1">
    <citation type="journal article" date="2016" name="Nat. Commun.">
        <title>Thousands of microbial genomes shed light on interconnected biogeochemical processes in an aquifer system.</title>
        <authorList>
            <person name="Anantharaman K."/>
            <person name="Brown C.T."/>
            <person name="Hug L.A."/>
            <person name="Sharon I."/>
            <person name="Castelle C.J."/>
            <person name="Probst A.J."/>
            <person name="Thomas B.C."/>
            <person name="Singh A."/>
            <person name="Wilkins M.J."/>
            <person name="Karaoz U."/>
            <person name="Brodie E.L."/>
            <person name="Williams K.H."/>
            <person name="Hubbard S.S."/>
            <person name="Banfield J.F."/>
        </authorList>
    </citation>
    <scope>NUCLEOTIDE SEQUENCE [LARGE SCALE GENOMIC DNA]</scope>
</reference>
<evidence type="ECO:0000313" key="2">
    <source>
        <dbReference type="Proteomes" id="UP000176614"/>
    </source>
</evidence>
<dbReference type="EMBL" id="MEVT01000008">
    <property type="protein sequence ID" value="OGC63239.1"/>
    <property type="molecule type" value="Genomic_DNA"/>
</dbReference>
<gene>
    <name evidence="1" type="ORF">A2264_00930</name>
</gene>
<protein>
    <submittedName>
        <fullName evidence="1">Uncharacterized protein</fullName>
    </submittedName>
</protein>
<comment type="caution">
    <text evidence="1">The sequence shown here is derived from an EMBL/GenBank/DDBJ whole genome shotgun (WGS) entry which is preliminary data.</text>
</comment>